<protein>
    <submittedName>
        <fullName evidence="4">EAL domain-containing protein</fullName>
    </submittedName>
</protein>
<evidence type="ECO:0000259" key="3">
    <source>
        <dbReference type="PROSITE" id="PS50924"/>
    </source>
</evidence>
<evidence type="ECO:0000259" key="2">
    <source>
        <dbReference type="PROSITE" id="PS50883"/>
    </source>
</evidence>
<dbReference type="RefSeq" id="WP_225986129.1">
    <property type="nucleotide sequence ID" value="NZ_CP031223.1"/>
</dbReference>
<feature type="domain" description="EAL" evidence="2">
    <location>
        <begin position="422"/>
        <end position="677"/>
    </location>
</feature>
<dbReference type="PROSITE" id="PS50883">
    <property type="entry name" value="EAL"/>
    <property type="match status" value="1"/>
</dbReference>
<dbReference type="SUPFAM" id="SSF55073">
    <property type="entry name" value="Nucleotide cyclase"/>
    <property type="match status" value="1"/>
</dbReference>
<keyword evidence="1" id="KW-0812">Transmembrane</keyword>
<reference evidence="4 5" key="1">
    <citation type="submission" date="2018-07" db="EMBL/GenBank/DDBJ databases">
        <title>Complete genome sequence of Psychrobacillus sp. PB01, isolated from iceberg, and comparative genome analysis of Psychrobacillus strains.</title>
        <authorList>
            <person name="Lee P.C."/>
        </authorList>
    </citation>
    <scope>NUCLEOTIDE SEQUENCE [LARGE SCALE GENOMIC DNA]</scope>
    <source>
        <strain evidence="4 5">PB01</strain>
    </source>
</reference>
<feature type="transmembrane region" description="Helical" evidence="1">
    <location>
        <begin position="115"/>
        <end position="140"/>
    </location>
</feature>
<dbReference type="InterPro" id="IPR043128">
    <property type="entry name" value="Rev_trsase/Diguanyl_cyclase"/>
</dbReference>
<dbReference type="GO" id="GO:0016020">
    <property type="term" value="C:membrane"/>
    <property type="evidence" value="ECO:0007669"/>
    <property type="project" value="UniProtKB-UniRule"/>
</dbReference>
<feature type="transmembrane region" description="Helical" evidence="1">
    <location>
        <begin position="53"/>
        <end position="76"/>
    </location>
</feature>
<dbReference type="Pfam" id="PF03707">
    <property type="entry name" value="MHYT"/>
    <property type="match status" value="2"/>
</dbReference>
<dbReference type="AlphaFoldDB" id="A0A5J6SMW2"/>
<feature type="transmembrane region" description="Helical" evidence="1">
    <location>
        <begin position="20"/>
        <end position="41"/>
    </location>
</feature>
<evidence type="ECO:0000256" key="1">
    <source>
        <dbReference type="PROSITE-ProRule" id="PRU00244"/>
    </source>
</evidence>
<dbReference type="CDD" id="cd01948">
    <property type="entry name" value="EAL"/>
    <property type="match status" value="1"/>
</dbReference>
<dbReference type="Gene3D" id="3.30.70.270">
    <property type="match status" value="1"/>
</dbReference>
<feature type="transmembrane region" description="Helical" evidence="1">
    <location>
        <begin position="184"/>
        <end position="202"/>
    </location>
</feature>
<dbReference type="InterPro" id="IPR035919">
    <property type="entry name" value="EAL_sf"/>
</dbReference>
<feature type="transmembrane region" description="Helical" evidence="1">
    <location>
        <begin position="152"/>
        <end position="172"/>
    </location>
</feature>
<dbReference type="Pfam" id="PF00990">
    <property type="entry name" value="GGDEF"/>
    <property type="match status" value="1"/>
</dbReference>
<proteinExistence type="predicted"/>
<dbReference type="EMBL" id="CP031223">
    <property type="protein sequence ID" value="QFF97547.1"/>
    <property type="molecule type" value="Genomic_DNA"/>
</dbReference>
<dbReference type="Pfam" id="PF00563">
    <property type="entry name" value="EAL"/>
    <property type="match status" value="1"/>
</dbReference>
<dbReference type="GO" id="GO:0071111">
    <property type="term" value="F:cyclic-guanylate-specific phosphodiesterase activity"/>
    <property type="evidence" value="ECO:0007669"/>
    <property type="project" value="InterPro"/>
</dbReference>
<dbReference type="PANTHER" id="PTHR33121:SF79">
    <property type="entry name" value="CYCLIC DI-GMP PHOSPHODIESTERASE PDED-RELATED"/>
    <property type="match status" value="1"/>
</dbReference>
<feature type="transmembrane region" description="Helical" evidence="1">
    <location>
        <begin position="228"/>
        <end position="247"/>
    </location>
</feature>
<dbReference type="SMART" id="SM00052">
    <property type="entry name" value="EAL"/>
    <property type="match status" value="1"/>
</dbReference>
<dbReference type="PROSITE" id="PS50924">
    <property type="entry name" value="MHYT"/>
    <property type="match status" value="1"/>
</dbReference>
<evidence type="ECO:0000313" key="4">
    <source>
        <dbReference type="EMBL" id="QFF97547.1"/>
    </source>
</evidence>
<dbReference type="Gene3D" id="3.20.20.450">
    <property type="entry name" value="EAL domain"/>
    <property type="match status" value="1"/>
</dbReference>
<dbReference type="Proteomes" id="UP000325517">
    <property type="component" value="Chromosome"/>
</dbReference>
<dbReference type="KEGG" id="psyo:PB01_01250"/>
<dbReference type="SMART" id="SM00267">
    <property type="entry name" value="GGDEF"/>
    <property type="match status" value="1"/>
</dbReference>
<dbReference type="InterPro" id="IPR005330">
    <property type="entry name" value="MHYT_dom"/>
</dbReference>
<dbReference type="InterPro" id="IPR029787">
    <property type="entry name" value="Nucleotide_cyclase"/>
</dbReference>
<name>A0A5J6SMW2_9BACI</name>
<feature type="domain" description="MHYT" evidence="3">
    <location>
        <begin position="17"/>
        <end position="209"/>
    </location>
</feature>
<gene>
    <name evidence="4" type="ORF">PB01_01250</name>
</gene>
<sequence length="686" mass="78941">MLTHPLQNNLIELQGEYSFLMVALSIMLAFIVTYTAFVMNNRVQNNSFYHRKFWFVLASIAMGFGIWTMHFVGMLAFSLPVGIYYDHLSTIISIVPAIAASFIAFYLANRQKKSIWTIFMFSLVIGIGISTCHYVSMLGMRTEAIHTYKRSIFVLSFVISVVIPFLASIVFLKLQRYVEIRTLRLYMALALGLAISGTYYTWMSSMSFYLPKHFSPHSRIIQMVDIDLLGVIVTIGVTLLLSFLLLSNLMDKYIENRASYYDPLTKLPNRRLFEQKIKTTEFPQSLAIWHLHGLEHVNREYDYQFGDKVIQQLSLEFRALVPSVMELYRIDGHRFAFLTHHIDGMDYLQKEMEEVAGYLRKPLIVEDYEVNISAVCAISRANNIEEMANIYTNAQAVLNYSSIEFNYEIIHYDSTIHTYAFGLEIVENIGRAMKQEEFFLVYQPKVNMVTNKVAGVETLLRWNHPTYGFLSPEVFIPILEENHRMVVVTDWIIEKVCRQIADWRNDGVFFQQVAINIPGQYVTSSRLLEVLKHKLNKYKLESSLLELEITETSFVKNIEEAIKAVNTFRQEGFSVALDDFGTGVSSLSYLKKMPISTLKIDKSFIDDVPHSGKDSSIIRAIIALGESLDLTIVFEGVETKEQVEFLATTCESPIIQGYYFAKPMKVDELVQWSQAFEQTFKIPIRT</sequence>
<organism evidence="4 5">
    <name type="scientific">Psychrobacillus glaciei</name>
    <dbReference type="NCBI Taxonomy" id="2283160"/>
    <lineage>
        <taxon>Bacteria</taxon>
        <taxon>Bacillati</taxon>
        <taxon>Bacillota</taxon>
        <taxon>Bacilli</taxon>
        <taxon>Bacillales</taxon>
        <taxon>Bacillaceae</taxon>
        <taxon>Psychrobacillus</taxon>
    </lineage>
</organism>
<feature type="transmembrane region" description="Helical" evidence="1">
    <location>
        <begin position="88"/>
        <end position="108"/>
    </location>
</feature>
<dbReference type="InterPro" id="IPR001633">
    <property type="entry name" value="EAL_dom"/>
</dbReference>
<dbReference type="PANTHER" id="PTHR33121">
    <property type="entry name" value="CYCLIC DI-GMP PHOSPHODIESTERASE PDEF"/>
    <property type="match status" value="1"/>
</dbReference>
<keyword evidence="1" id="KW-0472">Membrane</keyword>
<keyword evidence="1" id="KW-1133">Transmembrane helix</keyword>
<dbReference type="InterPro" id="IPR050706">
    <property type="entry name" value="Cyclic-di-GMP_PDE-like"/>
</dbReference>
<accession>A0A5J6SMW2</accession>
<evidence type="ECO:0000313" key="5">
    <source>
        <dbReference type="Proteomes" id="UP000325517"/>
    </source>
</evidence>
<keyword evidence="5" id="KW-1185">Reference proteome</keyword>
<dbReference type="SUPFAM" id="SSF141868">
    <property type="entry name" value="EAL domain-like"/>
    <property type="match status" value="1"/>
</dbReference>
<dbReference type="InterPro" id="IPR000160">
    <property type="entry name" value="GGDEF_dom"/>
</dbReference>